<evidence type="ECO:0000313" key="6">
    <source>
        <dbReference type="Proteomes" id="UP001151002"/>
    </source>
</evidence>
<evidence type="ECO:0000256" key="2">
    <source>
        <dbReference type="ARBA" id="ARBA00022450"/>
    </source>
</evidence>
<dbReference type="Gene3D" id="3.30.559.30">
    <property type="entry name" value="Nonribosomal peptide synthetase, condensation domain"/>
    <property type="match status" value="1"/>
</dbReference>
<dbReference type="Pfam" id="PF13193">
    <property type="entry name" value="AMP-binding_C"/>
    <property type="match status" value="1"/>
</dbReference>
<dbReference type="EMBL" id="JAPNTZ010000018">
    <property type="protein sequence ID" value="MCY1144099.1"/>
    <property type="molecule type" value="Genomic_DNA"/>
</dbReference>
<comment type="cofactor">
    <cofactor evidence="1">
        <name>pantetheine 4'-phosphate</name>
        <dbReference type="ChEBI" id="CHEBI:47942"/>
    </cofactor>
</comment>
<dbReference type="RefSeq" id="WP_267568654.1">
    <property type="nucleotide sequence ID" value="NZ_JAPNTZ010000018.1"/>
</dbReference>
<proteinExistence type="predicted"/>
<organism evidence="5 6">
    <name type="scientific">Paractinoplanes pyxinae</name>
    <dbReference type="NCBI Taxonomy" id="2997416"/>
    <lineage>
        <taxon>Bacteria</taxon>
        <taxon>Bacillati</taxon>
        <taxon>Actinomycetota</taxon>
        <taxon>Actinomycetes</taxon>
        <taxon>Micromonosporales</taxon>
        <taxon>Micromonosporaceae</taxon>
        <taxon>Paractinoplanes</taxon>
    </lineage>
</organism>
<dbReference type="PROSITE" id="PS50075">
    <property type="entry name" value="CARRIER"/>
    <property type="match status" value="1"/>
</dbReference>
<dbReference type="Gene3D" id="3.40.50.980">
    <property type="match status" value="2"/>
</dbReference>
<accession>A0ABT4BC50</accession>
<dbReference type="InterPro" id="IPR010071">
    <property type="entry name" value="AA_adenyl_dom"/>
</dbReference>
<protein>
    <submittedName>
        <fullName evidence="5">Amino acid adenylation domain-containing protein</fullName>
    </submittedName>
</protein>
<keyword evidence="6" id="KW-1185">Reference proteome</keyword>
<dbReference type="Gene3D" id="2.30.38.10">
    <property type="entry name" value="Luciferase, Domain 3"/>
    <property type="match status" value="1"/>
</dbReference>
<name>A0ABT4BC50_9ACTN</name>
<dbReference type="InterPro" id="IPR023213">
    <property type="entry name" value="CAT-like_dom_sf"/>
</dbReference>
<evidence type="ECO:0000313" key="5">
    <source>
        <dbReference type="EMBL" id="MCY1144099.1"/>
    </source>
</evidence>
<dbReference type="NCBIfam" id="TIGR01733">
    <property type="entry name" value="AA-adenyl-dom"/>
    <property type="match status" value="1"/>
</dbReference>
<dbReference type="InterPro" id="IPR029058">
    <property type="entry name" value="AB_hydrolase_fold"/>
</dbReference>
<dbReference type="InterPro" id="IPR025110">
    <property type="entry name" value="AMP-bd_C"/>
</dbReference>
<dbReference type="InterPro" id="IPR009081">
    <property type="entry name" value="PP-bd_ACP"/>
</dbReference>
<gene>
    <name evidence="5" type="ORF">OWR29_39400</name>
</gene>
<feature type="domain" description="Carrier" evidence="4">
    <location>
        <begin position="924"/>
        <end position="999"/>
    </location>
</feature>
<dbReference type="InterPro" id="IPR020806">
    <property type="entry name" value="PKS_PP-bd"/>
</dbReference>
<dbReference type="PROSITE" id="PS00455">
    <property type="entry name" value="AMP_BINDING"/>
    <property type="match status" value="1"/>
</dbReference>
<keyword evidence="2" id="KW-0596">Phosphopantetheine</keyword>
<dbReference type="InterPro" id="IPR036736">
    <property type="entry name" value="ACP-like_sf"/>
</dbReference>
<dbReference type="Proteomes" id="UP001151002">
    <property type="component" value="Unassembled WGS sequence"/>
</dbReference>
<dbReference type="SUPFAM" id="SSF53474">
    <property type="entry name" value="alpha/beta-Hydrolases"/>
    <property type="match status" value="1"/>
</dbReference>
<dbReference type="SUPFAM" id="SSF47336">
    <property type="entry name" value="ACP-like"/>
    <property type="match status" value="1"/>
</dbReference>
<dbReference type="InterPro" id="IPR045851">
    <property type="entry name" value="AMP-bd_C_sf"/>
</dbReference>
<dbReference type="InterPro" id="IPR000873">
    <property type="entry name" value="AMP-dep_synth/lig_dom"/>
</dbReference>
<evidence type="ECO:0000256" key="3">
    <source>
        <dbReference type="ARBA" id="ARBA00022553"/>
    </source>
</evidence>
<dbReference type="PANTHER" id="PTHR45527">
    <property type="entry name" value="NONRIBOSOMAL PEPTIDE SYNTHETASE"/>
    <property type="match status" value="1"/>
</dbReference>
<dbReference type="SMART" id="SM00824">
    <property type="entry name" value="PKS_TE"/>
    <property type="match status" value="1"/>
</dbReference>
<dbReference type="Gene3D" id="3.30.559.10">
    <property type="entry name" value="Chloramphenicol acetyltransferase-like domain"/>
    <property type="match status" value="1"/>
</dbReference>
<dbReference type="Gene3D" id="3.40.50.1820">
    <property type="entry name" value="alpha/beta hydrolase"/>
    <property type="match status" value="1"/>
</dbReference>
<comment type="caution">
    <text evidence="5">The sequence shown here is derived from an EMBL/GenBank/DDBJ whole genome shotgun (WGS) entry which is preliminary data.</text>
</comment>
<dbReference type="InterPro" id="IPR020845">
    <property type="entry name" value="AMP-binding_CS"/>
</dbReference>
<dbReference type="PANTHER" id="PTHR45527:SF1">
    <property type="entry name" value="FATTY ACID SYNTHASE"/>
    <property type="match status" value="1"/>
</dbReference>
<dbReference type="InterPro" id="IPR001242">
    <property type="entry name" value="Condensation_dom"/>
</dbReference>
<dbReference type="SUPFAM" id="SSF52777">
    <property type="entry name" value="CoA-dependent acyltransferases"/>
    <property type="match status" value="2"/>
</dbReference>
<evidence type="ECO:0000259" key="4">
    <source>
        <dbReference type="PROSITE" id="PS50075"/>
    </source>
</evidence>
<dbReference type="Pfam" id="PF00668">
    <property type="entry name" value="Condensation"/>
    <property type="match status" value="1"/>
</dbReference>
<dbReference type="InterPro" id="IPR001031">
    <property type="entry name" value="Thioesterase"/>
</dbReference>
<dbReference type="SMART" id="SM00823">
    <property type="entry name" value="PKS_PP"/>
    <property type="match status" value="1"/>
</dbReference>
<dbReference type="Pfam" id="PF00975">
    <property type="entry name" value="Thioesterase"/>
    <property type="match status" value="1"/>
</dbReference>
<dbReference type="Gene3D" id="3.30.300.30">
    <property type="match status" value="1"/>
</dbReference>
<dbReference type="InterPro" id="IPR020802">
    <property type="entry name" value="TesA-like"/>
</dbReference>
<dbReference type="SUPFAM" id="SSF56801">
    <property type="entry name" value="Acetyl-CoA synthetase-like"/>
    <property type="match status" value="1"/>
</dbReference>
<keyword evidence="3" id="KW-0597">Phosphoprotein</keyword>
<reference evidence="5" key="1">
    <citation type="submission" date="2022-11" db="EMBL/GenBank/DDBJ databases">
        <authorList>
            <person name="Somphong A."/>
            <person name="Phongsopitanun W."/>
        </authorList>
    </citation>
    <scope>NUCLEOTIDE SEQUENCE</scope>
    <source>
        <strain evidence="5">Pm04-4</strain>
    </source>
</reference>
<dbReference type="Pfam" id="PF00501">
    <property type="entry name" value="AMP-binding"/>
    <property type="match status" value="1"/>
</dbReference>
<dbReference type="Gene3D" id="1.10.1200.10">
    <property type="entry name" value="ACP-like"/>
    <property type="match status" value="1"/>
</dbReference>
<dbReference type="Pfam" id="PF00550">
    <property type="entry name" value="PP-binding"/>
    <property type="match status" value="1"/>
</dbReference>
<evidence type="ECO:0000256" key="1">
    <source>
        <dbReference type="ARBA" id="ARBA00001957"/>
    </source>
</evidence>
<sequence>MTPAQTSIWLSEHLRPGTARYVESLAFRLTGPVTPDLVGRCFAALVDRYDVFRSSYRLHDGQVRRTPVDGYEPDFRSRPIEVDAEAEAIREFLTEPMNLTAGEVARALLLSPSSREHILVLAFHHVVVDEWTFGLIIEELGEMLSAAIAGRMPRLPDAVGVASPRPEPGEPGHWQVRLDGAPLISTMPTDRPRPTAPTATGGQVSLGLGDSVRRLTRALRTTPVPVLFAAAYVLLSRHTGQNDLVVGMPWSSRNPPATDRVAGCFIDMLPIRQDLSGAPSFADLVRQVAAEIGESSRNGVSYARLAQEISDLPRCQVVATVGEREVPLLVEGLHTERLRPHNGTAKYDLFLQMIPDGAGHLGLLEYSADLFDHQTAERFLARLSRLLDSAAIAPGTSVNELEILTPFEADLVARVLPTGPVADRPSRRLHEHFEAQAALTPEAPAVIRDREQMTYGELERRADRLARVLRARGAAGAVVGILLDRSFELAISVLAVLKAGAAYLPLDPAYPLDRLDFMLRDSRVELLLADGDVSVSAPVSVISTRTDAPQDTASGGDGRLAYVIYTSGSTGMPKGIAMPQAVLDNLVSWQLGESTHGSGRTLQYSALSFDVSCQEMFSTWAAGGVLVLVDEKDRTDPARLLDILTEHRVERLFLPYAGLQHLATYCAAAQRYPSTLREVITAGEALIVTDSIRAMFQRCAGATLTNQYGPSETHVVTARTLNGDPRLWPTNPDIGFPIANTRVHLVDQALRPVPPGAVGELLVGGVAVADGYLHRPEATNERFVADPWEPSDTAMSYRTGDLGRFRADGSIEFLGRSDGQIKIRGYRVEPGEIEHLLTTVTGVDEAAVVVRPTSMGAQLAAYVRAAELDPQSLRAELASRLPAYMVPQTITVIEAFPLTPSGKIDRRELAARQPETPGTAGSRRPRDRVEIELCELWSRVLGLPEVGIDDDFFDLGGSSFSGVQLVAMIRLEMGQQVELPTLYQASTVALLAEALRDGEQPTRTASLVKLRDGDRGVPPIFCFHALPGSVVRFGVFKSLLRPGRPIYGLQARGLDPRQPPHTDVVEMAGDYLREIREAFPDGPYVLFGYSLGGVIAYETARQLQADGADVALLALGDTDSVWDFESTRGDVLEHLVTKALKLDLDVAELAAMSGRERVQRILDAGIAGGALSRDFGLDRLRRMLEMYETNATAVATYQVRPYAGDLLLLRAEQAPSAPDDLGWGRFARSVQVEWVPGDHFHMLEPQAAAVLADILDRQLEHQECR</sequence>